<keyword evidence="7 12" id="KW-0904">Protein phosphatase</keyword>
<feature type="compositionally biased region" description="Polar residues" evidence="13">
    <location>
        <begin position="250"/>
        <end position="264"/>
    </location>
</feature>
<comment type="function">
    <text evidence="12">Putative RNA polymerase II subunit B1 C-terminal domain (CTD) phosphatase involved in RNA polymerase II transcription regulation.</text>
</comment>
<dbReference type="GO" id="GO:0005737">
    <property type="term" value="C:cytoplasm"/>
    <property type="evidence" value="ECO:0007669"/>
    <property type="project" value="TreeGrafter"/>
</dbReference>
<comment type="caution">
    <text evidence="15">The sequence shown here is derived from an EMBL/GenBank/DDBJ whole genome shotgun (WGS) entry which is preliminary data.</text>
</comment>
<dbReference type="Gene3D" id="1.25.40.820">
    <property type="match status" value="1"/>
</dbReference>
<evidence type="ECO:0000256" key="3">
    <source>
        <dbReference type="ARBA" id="ARBA00022723"/>
    </source>
</evidence>
<feature type="region of interest" description="Disordered" evidence="13">
    <location>
        <begin position="246"/>
        <end position="280"/>
    </location>
</feature>
<dbReference type="InterPro" id="IPR007308">
    <property type="entry name" value="Rtr1/RPAP2_dom"/>
</dbReference>
<dbReference type="GO" id="GO:0043175">
    <property type="term" value="F:RNA polymerase core enzyme binding"/>
    <property type="evidence" value="ECO:0007669"/>
    <property type="project" value="UniProtKB-UniRule"/>
</dbReference>
<dbReference type="PROSITE" id="PS51479">
    <property type="entry name" value="ZF_RTR1"/>
    <property type="match status" value="1"/>
</dbReference>
<dbReference type="AlphaFoldDB" id="A0A8K0GI67"/>
<comment type="similarity">
    <text evidence="2 11 12">Belongs to the RPAP2 family.</text>
</comment>
<dbReference type="EC" id="3.1.3.16" evidence="12"/>
<evidence type="ECO:0000256" key="2">
    <source>
        <dbReference type="ARBA" id="ARBA00005676"/>
    </source>
</evidence>
<dbReference type="GO" id="GO:0008270">
    <property type="term" value="F:zinc ion binding"/>
    <property type="evidence" value="ECO:0007669"/>
    <property type="project" value="UniProtKB-KW"/>
</dbReference>
<dbReference type="PANTHER" id="PTHR14732">
    <property type="entry name" value="RNA POLYMERASE II SUBUNIT B1 CTD PHOSPHATASE RPAP2-RELATED"/>
    <property type="match status" value="1"/>
</dbReference>
<evidence type="ECO:0000256" key="10">
    <source>
        <dbReference type="ARBA" id="ARBA00048336"/>
    </source>
</evidence>
<evidence type="ECO:0000313" key="16">
    <source>
        <dbReference type="Proteomes" id="UP000801492"/>
    </source>
</evidence>
<keyword evidence="4 12" id="KW-0863">Zinc-finger</keyword>
<keyword evidence="16" id="KW-1185">Reference proteome</keyword>
<protein>
    <recommendedName>
        <fullName evidence="12">RNA polymerase II subunit B1 CTD phosphatase RPAP2 homolog</fullName>
        <ecNumber evidence="12">3.1.3.16</ecNumber>
    </recommendedName>
</protein>
<comment type="catalytic activity">
    <reaction evidence="10 12">
        <text>O-phospho-L-threonyl-[protein] + H2O = L-threonyl-[protein] + phosphate</text>
        <dbReference type="Rhea" id="RHEA:47004"/>
        <dbReference type="Rhea" id="RHEA-COMP:11060"/>
        <dbReference type="Rhea" id="RHEA-COMP:11605"/>
        <dbReference type="ChEBI" id="CHEBI:15377"/>
        <dbReference type="ChEBI" id="CHEBI:30013"/>
        <dbReference type="ChEBI" id="CHEBI:43474"/>
        <dbReference type="ChEBI" id="CHEBI:61977"/>
        <dbReference type="EC" id="3.1.3.16"/>
    </reaction>
</comment>
<dbReference type="Proteomes" id="UP000801492">
    <property type="component" value="Unassembled WGS sequence"/>
</dbReference>
<gene>
    <name evidence="15" type="ORF">ILUMI_03585</name>
</gene>
<dbReference type="PANTHER" id="PTHR14732:SF0">
    <property type="entry name" value="RNA POLYMERASE II SUBUNIT B1 CTD PHOSPHATASE RPAP2-RELATED"/>
    <property type="match status" value="1"/>
</dbReference>
<dbReference type="InterPro" id="IPR039693">
    <property type="entry name" value="Rtr1/RPAP2"/>
</dbReference>
<accession>A0A8K0GI67</accession>
<feature type="region of interest" description="Disordered" evidence="13">
    <location>
        <begin position="407"/>
        <end position="427"/>
    </location>
</feature>
<sequence length="565" mass="64860">MEDSLEDYIKIVRNIKEGSKKQPQQKISDKELATLQRKKQCEANAVKIVEFLIEGQLRPEVFLRCLKHINQEYYQDVVEERAISKLCGYAVCGKRIPDMPNKQYFISTKTNKVYDVTDRKNYCSNLCYKASIHIKQQIDTSPLWLRKYEENTKFDLLPSTDKGSPGEEIDQGIARIPKTHEFTSVSSFTEVSLSEIGEMEVKSKKSSKHKETGILETLSETDEVNEMSPELINSDEVCSPSKIENKIDSSSHISEASTSLTSNHKSSKQTDVKSKTSSKINNCKNSDSSMNILESIKKYVYEWITLETYIFLYGEEKIKEALNETQLQEYFKKLKETEDSITQQKKYLEICQKLHLTQLAEDKMDSNIIGMKMKPVPDYTKVKEESKVMDLKIRSFYTGVPYEIESDKSKREKEQKQTSEENVEEGPPAVLPLVETSAQTAIRRKIYLNSLDKVMVNLTQHLGVAPQYVMKDVQSLVKTFKLQANNIVFKPAVWSLIALILIKMLSVRDSSLSKQLEVKQSQTFIKVMLQQFANGETFINELLESLKDVNLFLKQYFSTSDNALK</sequence>
<keyword evidence="6 12" id="KW-0862">Zinc</keyword>
<evidence type="ECO:0000259" key="14">
    <source>
        <dbReference type="PROSITE" id="PS51479"/>
    </source>
</evidence>
<comment type="catalytic activity">
    <reaction evidence="9 12">
        <text>O-phospho-L-seryl-[protein] + H2O = L-seryl-[protein] + phosphate</text>
        <dbReference type="Rhea" id="RHEA:20629"/>
        <dbReference type="Rhea" id="RHEA-COMP:9863"/>
        <dbReference type="Rhea" id="RHEA-COMP:11604"/>
        <dbReference type="ChEBI" id="CHEBI:15377"/>
        <dbReference type="ChEBI" id="CHEBI:29999"/>
        <dbReference type="ChEBI" id="CHEBI:43474"/>
        <dbReference type="ChEBI" id="CHEBI:83421"/>
        <dbReference type="EC" id="3.1.3.16"/>
    </reaction>
</comment>
<evidence type="ECO:0000256" key="12">
    <source>
        <dbReference type="RuleBase" id="RU367080"/>
    </source>
</evidence>
<dbReference type="GO" id="GO:0005634">
    <property type="term" value="C:nucleus"/>
    <property type="evidence" value="ECO:0007669"/>
    <property type="project" value="UniProtKB-SubCell"/>
</dbReference>
<keyword evidence="5 12" id="KW-0378">Hydrolase</keyword>
<comment type="subcellular location">
    <subcellularLocation>
        <location evidence="1 12">Nucleus</location>
    </subcellularLocation>
</comment>
<proteinExistence type="inferred from homology"/>
<evidence type="ECO:0000313" key="15">
    <source>
        <dbReference type="EMBL" id="KAF2902607.1"/>
    </source>
</evidence>
<dbReference type="Pfam" id="PF04181">
    <property type="entry name" value="RPAP2_Rtr1"/>
    <property type="match status" value="1"/>
</dbReference>
<dbReference type="EMBL" id="VTPC01001244">
    <property type="protein sequence ID" value="KAF2902607.1"/>
    <property type="molecule type" value="Genomic_DNA"/>
</dbReference>
<evidence type="ECO:0000256" key="6">
    <source>
        <dbReference type="ARBA" id="ARBA00022833"/>
    </source>
</evidence>
<evidence type="ECO:0000256" key="8">
    <source>
        <dbReference type="ARBA" id="ARBA00023242"/>
    </source>
</evidence>
<organism evidence="15 16">
    <name type="scientific">Ignelater luminosus</name>
    <name type="common">Cucubano</name>
    <name type="synonym">Pyrophorus luminosus</name>
    <dbReference type="NCBI Taxonomy" id="2038154"/>
    <lineage>
        <taxon>Eukaryota</taxon>
        <taxon>Metazoa</taxon>
        <taxon>Ecdysozoa</taxon>
        <taxon>Arthropoda</taxon>
        <taxon>Hexapoda</taxon>
        <taxon>Insecta</taxon>
        <taxon>Pterygota</taxon>
        <taxon>Neoptera</taxon>
        <taxon>Endopterygota</taxon>
        <taxon>Coleoptera</taxon>
        <taxon>Polyphaga</taxon>
        <taxon>Elateriformia</taxon>
        <taxon>Elateroidea</taxon>
        <taxon>Elateridae</taxon>
        <taxon>Agrypninae</taxon>
        <taxon>Pyrophorini</taxon>
        <taxon>Ignelater</taxon>
    </lineage>
</organism>
<evidence type="ECO:0000256" key="9">
    <source>
        <dbReference type="ARBA" id="ARBA00047761"/>
    </source>
</evidence>
<keyword evidence="8 12" id="KW-0539">Nucleus</keyword>
<dbReference type="InterPro" id="IPR038534">
    <property type="entry name" value="Rtr1/RPAP2_sf"/>
</dbReference>
<evidence type="ECO:0000256" key="5">
    <source>
        <dbReference type="ARBA" id="ARBA00022801"/>
    </source>
</evidence>
<dbReference type="OrthoDB" id="2590500at2759"/>
<evidence type="ECO:0000256" key="13">
    <source>
        <dbReference type="SAM" id="MobiDB-lite"/>
    </source>
</evidence>
<reference evidence="15" key="1">
    <citation type="submission" date="2019-08" db="EMBL/GenBank/DDBJ databases">
        <title>The genome of the North American firefly Photinus pyralis.</title>
        <authorList>
            <consortium name="Photinus pyralis genome working group"/>
            <person name="Fallon T.R."/>
            <person name="Sander Lower S.E."/>
            <person name="Weng J.-K."/>
        </authorList>
    </citation>
    <scope>NUCLEOTIDE SEQUENCE</scope>
    <source>
        <strain evidence="15">TRF0915ILg1</strain>
        <tissue evidence="15">Whole body</tissue>
    </source>
</reference>
<evidence type="ECO:0000256" key="11">
    <source>
        <dbReference type="PROSITE-ProRule" id="PRU00812"/>
    </source>
</evidence>
<evidence type="ECO:0000256" key="1">
    <source>
        <dbReference type="ARBA" id="ARBA00004123"/>
    </source>
</evidence>
<evidence type="ECO:0000256" key="4">
    <source>
        <dbReference type="ARBA" id="ARBA00022771"/>
    </source>
</evidence>
<evidence type="ECO:0000256" key="7">
    <source>
        <dbReference type="ARBA" id="ARBA00022912"/>
    </source>
</evidence>
<name>A0A8K0GI67_IGNLU</name>
<dbReference type="GO" id="GO:0008420">
    <property type="term" value="F:RNA polymerase II CTD heptapeptide repeat phosphatase activity"/>
    <property type="evidence" value="ECO:0007669"/>
    <property type="project" value="UniProtKB-UniRule"/>
</dbReference>
<feature type="compositionally biased region" description="Basic and acidic residues" evidence="13">
    <location>
        <begin position="407"/>
        <end position="419"/>
    </location>
</feature>
<keyword evidence="3 12" id="KW-0479">Metal-binding</keyword>
<feature type="domain" description="RTR1-type" evidence="14">
    <location>
        <begin position="64"/>
        <end position="147"/>
    </location>
</feature>